<accession>A0A023AZ29</accession>
<name>A0A023AZ29_GRENI</name>
<gene>
    <name evidence="2" type="ORF">GNI_160230</name>
</gene>
<dbReference type="VEuPathDB" id="CryptoDB:GNI_160230"/>
<dbReference type="RefSeq" id="XP_011134629.1">
    <property type="nucleotide sequence ID" value="XM_011136327.1"/>
</dbReference>
<evidence type="ECO:0000256" key="1">
    <source>
        <dbReference type="SAM" id="MobiDB-lite"/>
    </source>
</evidence>
<dbReference type="InterPro" id="IPR036714">
    <property type="entry name" value="SDH_sf"/>
</dbReference>
<dbReference type="Proteomes" id="UP000019763">
    <property type="component" value="Unassembled WGS sequence"/>
</dbReference>
<proteinExistence type="predicted"/>
<feature type="region of interest" description="Disordered" evidence="1">
    <location>
        <begin position="16"/>
        <end position="36"/>
    </location>
</feature>
<organism evidence="2 3">
    <name type="scientific">Gregarina niphandrodes</name>
    <name type="common">Septate eugregarine</name>
    <dbReference type="NCBI Taxonomy" id="110365"/>
    <lineage>
        <taxon>Eukaryota</taxon>
        <taxon>Sar</taxon>
        <taxon>Alveolata</taxon>
        <taxon>Apicomplexa</taxon>
        <taxon>Conoidasida</taxon>
        <taxon>Gregarinasina</taxon>
        <taxon>Eugregarinorida</taxon>
        <taxon>Gregarinidae</taxon>
        <taxon>Gregarina</taxon>
    </lineage>
</organism>
<dbReference type="EMBL" id="AFNH02001195">
    <property type="protein sequence ID" value="EZG43758.1"/>
    <property type="molecule type" value="Genomic_DNA"/>
</dbReference>
<dbReference type="AlphaFoldDB" id="A0A023AZ29"/>
<evidence type="ECO:0000313" key="3">
    <source>
        <dbReference type="Proteomes" id="UP000019763"/>
    </source>
</evidence>
<keyword evidence="3" id="KW-1185">Reference proteome</keyword>
<dbReference type="GeneID" id="22915548"/>
<dbReference type="Gene3D" id="1.10.150.250">
    <property type="entry name" value="Flavinator of succinate dehydrogenase"/>
    <property type="match status" value="1"/>
</dbReference>
<feature type="compositionally biased region" description="Polar residues" evidence="1">
    <location>
        <begin position="19"/>
        <end position="29"/>
    </location>
</feature>
<evidence type="ECO:0000313" key="2">
    <source>
        <dbReference type="EMBL" id="EZG43758.1"/>
    </source>
</evidence>
<sequence length="144" mass="16580">MLLTKPSPILCQAPRPQLRGQTAHSSSLQCREPHPDRAPREFTAAVRSCCHVPESLEWKRSKYRLTHMGIKEVDELMEQFLAALKSLIADESTRDRVSVYMTQLAETETQTIWGVLFNQEPVTDPALLENPFFKTLVEYIRRPQ</sequence>
<comment type="caution">
    <text evidence="2">The sequence shown here is derived from an EMBL/GenBank/DDBJ whole genome shotgun (WGS) entry which is preliminary data.</text>
</comment>
<protein>
    <submittedName>
        <fullName evidence="2">Uncharacterized protein</fullName>
    </submittedName>
</protein>
<reference evidence="2" key="1">
    <citation type="submission" date="2013-12" db="EMBL/GenBank/DDBJ databases">
        <authorList>
            <person name="Omoto C.K."/>
            <person name="Sibley D."/>
            <person name="Venepally P."/>
            <person name="Hadjithomas M."/>
            <person name="Karamycheva S."/>
            <person name="Brunk B."/>
            <person name="Roos D."/>
            <person name="Caler E."/>
            <person name="Lorenzi H."/>
        </authorList>
    </citation>
    <scope>NUCLEOTIDE SEQUENCE</scope>
</reference>